<gene>
    <name evidence="2" type="ORF">NUZ5A_50598</name>
</gene>
<dbReference type="Proteomes" id="UP000655759">
    <property type="component" value="Unassembled WGS sequence"/>
</dbReference>
<accession>A0A812F120</accession>
<dbReference type="EMBL" id="CAJNAQ010000005">
    <property type="protein sequence ID" value="CAE6496901.1"/>
    <property type="molecule type" value="Genomic_DNA"/>
</dbReference>
<name>A0A812F120_9ARCH</name>
<evidence type="ECO:0000256" key="1">
    <source>
        <dbReference type="SAM" id="Phobius"/>
    </source>
</evidence>
<evidence type="ECO:0000313" key="2">
    <source>
        <dbReference type="EMBL" id="CAE6496901.1"/>
    </source>
</evidence>
<keyword evidence="1" id="KW-0812">Transmembrane</keyword>
<protein>
    <recommendedName>
        <fullName evidence="4">Abortive infection protein</fullName>
    </recommendedName>
</protein>
<proteinExistence type="predicted"/>
<organism evidence="2 3">
    <name type="scientific">Candidatus Nitrosotenuis uzonensis</name>
    <dbReference type="NCBI Taxonomy" id="1407055"/>
    <lineage>
        <taxon>Archaea</taxon>
        <taxon>Nitrososphaerota</taxon>
        <taxon>Candidatus Nitrosotenuis</taxon>
    </lineage>
</organism>
<reference evidence="2" key="1">
    <citation type="submission" date="2021-02" db="EMBL/GenBank/DDBJ databases">
        <authorList>
            <person name="Han P."/>
        </authorList>
    </citation>
    <scope>NUCLEOTIDE SEQUENCE</scope>
    <source>
        <strain evidence="2">Candidatus Nitrosotenuis uzonensis 5A</strain>
    </source>
</reference>
<comment type="caution">
    <text evidence="2">The sequence shown here is derived from an EMBL/GenBank/DDBJ whole genome shotgun (WGS) entry which is preliminary data.</text>
</comment>
<sequence length="191" mass="22100">MHRMESSLPLTFENIFKSEGFMIGYYIFTVATSLILIKETKRRILDLRKGIRSIVYAPAAFGIMVAYLLLVYPHAENIPILNWSWLGYNIAFGPFAMNGLWGVVPFIPLLIYMFIHINHAEEFYFRKSKKRVLIWAVAHIAMGIKIHMAIMLIPIGFVFKYIYDRKGLENAYAMHFATNIMVVVALLFTLI</sequence>
<feature type="transmembrane region" description="Helical" evidence="1">
    <location>
        <begin position="50"/>
        <end position="70"/>
    </location>
</feature>
<dbReference type="AlphaFoldDB" id="A0A812F120"/>
<feature type="transmembrane region" description="Helical" evidence="1">
    <location>
        <begin position="20"/>
        <end position="38"/>
    </location>
</feature>
<keyword evidence="1" id="KW-1133">Transmembrane helix</keyword>
<evidence type="ECO:0008006" key="4">
    <source>
        <dbReference type="Google" id="ProtNLM"/>
    </source>
</evidence>
<evidence type="ECO:0000313" key="3">
    <source>
        <dbReference type="Proteomes" id="UP000655759"/>
    </source>
</evidence>
<keyword evidence="1" id="KW-0472">Membrane</keyword>
<feature type="transmembrane region" description="Helical" evidence="1">
    <location>
        <begin position="132"/>
        <end position="159"/>
    </location>
</feature>
<feature type="transmembrane region" description="Helical" evidence="1">
    <location>
        <begin position="171"/>
        <end position="190"/>
    </location>
</feature>
<feature type="transmembrane region" description="Helical" evidence="1">
    <location>
        <begin position="90"/>
        <end position="111"/>
    </location>
</feature>